<dbReference type="KEGG" id="fvr:FVEG_09794"/>
<dbReference type="EMBL" id="CM000578">
    <property type="protein sequence ID" value="EWG50637.1"/>
    <property type="molecule type" value="Genomic_DNA"/>
</dbReference>
<evidence type="ECO:0000313" key="3">
    <source>
        <dbReference type="Proteomes" id="UP000009096"/>
    </source>
</evidence>
<feature type="region of interest" description="Disordered" evidence="1">
    <location>
        <begin position="1"/>
        <end position="23"/>
    </location>
</feature>
<name>W7N1M7_GIBM7</name>
<keyword evidence="3" id="KW-1185">Reference proteome</keyword>
<protein>
    <submittedName>
        <fullName evidence="2">Uncharacterized protein</fullName>
    </submittedName>
</protein>
<dbReference type="RefSeq" id="XP_018756828.1">
    <property type="nucleotide sequence ID" value="XM_018898867.1"/>
</dbReference>
<sequence length="100" mass="11252">MRGTAESTNESPRKPRHLIDSEVHAEPIDPGDAEDEFINVECNQALRLIDRFKLARLRLKTENETGMQVGVQGIAALHPRANLRSREPSKAPSDFHVRIV</sequence>
<feature type="compositionally biased region" description="Basic and acidic residues" evidence="1">
    <location>
        <begin position="11"/>
        <end position="23"/>
    </location>
</feature>
<evidence type="ECO:0000313" key="2">
    <source>
        <dbReference type="EMBL" id="EWG50637.1"/>
    </source>
</evidence>
<evidence type="ECO:0000256" key="1">
    <source>
        <dbReference type="SAM" id="MobiDB-lite"/>
    </source>
</evidence>
<dbReference type="VEuPathDB" id="FungiDB:FVEG_09794"/>
<organism evidence="2 3">
    <name type="scientific">Gibberella moniliformis (strain M3125 / FGSC 7600)</name>
    <name type="common">Maize ear and stalk rot fungus</name>
    <name type="synonym">Fusarium verticillioides</name>
    <dbReference type="NCBI Taxonomy" id="334819"/>
    <lineage>
        <taxon>Eukaryota</taxon>
        <taxon>Fungi</taxon>
        <taxon>Dikarya</taxon>
        <taxon>Ascomycota</taxon>
        <taxon>Pezizomycotina</taxon>
        <taxon>Sordariomycetes</taxon>
        <taxon>Hypocreomycetidae</taxon>
        <taxon>Hypocreales</taxon>
        <taxon>Nectriaceae</taxon>
        <taxon>Fusarium</taxon>
        <taxon>Fusarium fujikuroi species complex</taxon>
    </lineage>
</organism>
<dbReference type="Proteomes" id="UP000009096">
    <property type="component" value="Chromosome 1"/>
</dbReference>
<dbReference type="EMBL" id="DS022254">
    <property type="protein sequence ID" value="EWG50637.1"/>
    <property type="molecule type" value="Genomic_DNA"/>
</dbReference>
<dbReference type="GeneID" id="30067429"/>
<dbReference type="HOGENOM" id="CLU_2306383_0_0_1"/>
<reference evidence="2 3" key="1">
    <citation type="journal article" date="2010" name="Nature">
        <title>Comparative genomics reveals mobile pathogenicity chromosomes in Fusarium.</title>
        <authorList>
            <person name="Ma L.J."/>
            <person name="van der Does H.C."/>
            <person name="Borkovich K.A."/>
            <person name="Coleman J.J."/>
            <person name="Daboussi M.J."/>
            <person name="Di Pietro A."/>
            <person name="Dufresne M."/>
            <person name="Freitag M."/>
            <person name="Grabherr M."/>
            <person name="Henrissat B."/>
            <person name="Houterman P.M."/>
            <person name="Kang S."/>
            <person name="Shim W.B."/>
            <person name="Woloshuk C."/>
            <person name="Xie X."/>
            <person name="Xu J.R."/>
            <person name="Antoniw J."/>
            <person name="Baker S.E."/>
            <person name="Bluhm B.H."/>
            <person name="Breakspear A."/>
            <person name="Brown D.W."/>
            <person name="Butchko R.A."/>
            <person name="Chapman S."/>
            <person name="Coulson R."/>
            <person name="Coutinho P.M."/>
            <person name="Danchin E.G."/>
            <person name="Diener A."/>
            <person name="Gale L.R."/>
            <person name="Gardiner D.M."/>
            <person name="Goff S."/>
            <person name="Hammond-Kosack K.E."/>
            <person name="Hilburn K."/>
            <person name="Hua-Van A."/>
            <person name="Jonkers W."/>
            <person name="Kazan K."/>
            <person name="Kodira C.D."/>
            <person name="Koehrsen M."/>
            <person name="Kumar L."/>
            <person name="Lee Y.H."/>
            <person name="Li L."/>
            <person name="Manners J.M."/>
            <person name="Miranda-Saavedra D."/>
            <person name="Mukherjee M."/>
            <person name="Park G."/>
            <person name="Park J."/>
            <person name="Park S.Y."/>
            <person name="Proctor R.H."/>
            <person name="Regev A."/>
            <person name="Ruiz-Roldan M.C."/>
            <person name="Sain D."/>
            <person name="Sakthikumar S."/>
            <person name="Sykes S."/>
            <person name="Schwartz D.C."/>
            <person name="Turgeon B.G."/>
            <person name="Wapinski I."/>
            <person name="Yoder O."/>
            <person name="Young S."/>
            <person name="Zeng Q."/>
            <person name="Zhou S."/>
            <person name="Galagan J."/>
            <person name="Cuomo C.A."/>
            <person name="Kistler H.C."/>
            <person name="Rep M."/>
        </authorList>
    </citation>
    <scope>NUCLEOTIDE SEQUENCE [LARGE SCALE GENOMIC DNA]</scope>
    <source>
        <strain evidence="3">M3125 / FGSC 7600</strain>
    </source>
</reference>
<accession>W7N1M7</accession>
<dbReference type="AlphaFoldDB" id="W7N1M7"/>
<proteinExistence type="predicted"/>
<feature type="compositionally biased region" description="Polar residues" evidence="1">
    <location>
        <begin position="1"/>
        <end position="10"/>
    </location>
</feature>
<gene>
    <name evidence="2" type="ORF">FVEG_09794</name>
</gene>